<proteinExistence type="predicted"/>
<feature type="transmembrane region" description="Helical" evidence="1">
    <location>
        <begin position="70"/>
        <end position="90"/>
    </location>
</feature>
<dbReference type="EMBL" id="SORI01000002">
    <property type="protein sequence ID" value="TDY63148.1"/>
    <property type="molecule type" value="Genomic_DNA"/>
</dbReference>
<dbReference type="OrthoDB" id="9759894at2"/>
<feature type="transmembrane region" description="Helical" evidence="1">
    <location>
        <begin position="96"/>
        <end position="119"/>
    </location>
</feature>
<accession>A0A4R8MDW1</accession>
<dbReference type="PANTHER" id="PTHR43849">
    <property type="entry name" value="BLL3936 PROTEIN"/>
    <property type="match status" value="1"/>
</dbReference>
<gene>
    <name evidence="3" type="ORF">C8D99_102129</name>
</gene>
<keyword evidence="1" id="KW-0812">Transmembrane</keyword>
<feature type="transmembrane region" description="Helical" evidence="1">
    <location>
        <begin position="492"/>
        <end position="517"/>
    </location>
</feature>
<feature type="transmembrane region" description="Helical" evidence="1">
    <location>
        <begin position="126"/>
        <end position="143"/>
    </location>
</feature>
<comment type="caution">
    <text evidence="3">The sequence shown here is derived from an EMBL/GenBank/DDBJ whole genome shotgun (WGS) entry which is preliminary data.</text>
</comment>
<dbReference type="InterPro" id="IPR010656">
    <property type="entry name" value="DctM"/>
</dbReference>
<dbReference type="AlphaFoldDB" id="A0A4R8MDW1"/>
<feature type="transmembrane region" description="Helical" evidence="1">
    <location>
        <begin position="590"/>
        <end position="621"/>
    </location>
</feature>
<keyword evidence="1" id="KW-0472">Membrane</keyword>
<evidence type="ECO:0000259" key="2">
    <source>
        <dbReference type="Pfam" id="PF06808"/>
    </source>
</evidence>
<evidence type="ECO:0000313" key="3">
    <source>
        <dbReference type="EMBL" id="TDY63148.1"/>
    </source>
</evidence>
<feature type="transmembrane region" description="Helical" evidence="1">
    <location>
        <begin position="12"/>
        <end position="32"/>
    </location>
</feature>
<feature type="transmembrane region" description="Helical" evidence="1">
    <location>
        <begin position="297"/>
        <end position="318"/>
    </location>
</feature>
<feature type="transmembrane region" description="Helical" evidence="1">
    <location>
        <begin position="170"/>
        <end position="194"/>
    </location>
</feature>
<feature type="transmembrane region" description="Helical" evidence="1">
    <location>
        <begin position="339"/>
        <end position="359"/>
    </location>
</feature>
<feature type="transmembrane region" description="Helical" evidence="1">
    <location>
        <begin position="556"/>
        <end position="578"/>
    </location>
</feature>
<reference evidence="3 4" key="1">
    <citation type="submission" date="2019-03" db="EMBL/GenBank/DDBJ databases">
        <title>Genomic Encyclopedia of Type Strains, Phase IV (KMG-IV): sequencing the most valuable type-strain genomes for metagenomic binning, comparative biology and taxonomic classification.</title>
        <authorList>
            <person name="Goeker M."/>
        </authorList>
    </citation>
    <scope>NUCLEOTIDE SEQUENCE [LARGE SCALE GENOMIC DNA]</scope>
    <source>
        <strain evidence="3 4">DSM 25964</strain>
    </source>
</reference>
<evidence type="ECO:0000256" key="1">
    <source>
        <dbReference type="SAM" id="Phobius"/>
    </source>
</evidence>
<dbReference type="Proteomes" id="UP000295066">
    <property type="component" value="Unassembled WGS sequence"/>
</dbReference>
<evidence type="ECO:0000313" key="4">
    <source>
        <dbReference type="Proteomes" id="UP000295066"/>
    </source>
</evidence>
<sequence>MSLFSIGRIKTKVIFTLGFFLAVFQLLAPIYLTGLLDIQFRAIHVAFGLSIGFLYFPFRSRGEDEPPEEGISLFDLLLITVLLAANLNAFLKALDIYMGTTGATNFDLVLGGALVLLVLEAARRSVGPAIPLMVVLLLGYIFAGESFPGMWKLKGIGLDFVLGSLYYSPLGIYGSVTGMSATFISMFIIFGSLLSATGGGKTFIDIALAITGKYTGGPAKAAVVSSALFGSISGSSVANVMVTGSYTIPLMKRLGYRPEFAAAVEAIASSGGGITPPIMSISAFMMAEFLGISYFRIIGYALLPCLLYYTGVFSGVHFRTVRMGIDKLPPEEIPKWRDILTLERIAGLIVPTGVLLYLIAVGQPLQLAGFYACVSALAVFLLVGILKRKIRETMKLILSALSEGGRDVAQIVPILVSVSMLVNLIGLTGIAPKISGVILQLGGTNLYFSLLIATVVPFLLGTSLPVVPTYVLSVSILVPPLLKLGIDPVAAHLFFIYWAILGGVTPPTCTAAVAAAGIAKANWVRTGFFAMRLGAVAFILPYFFALNPALVGRASWMSILGHGTTGFIGAISIAYGMFSHRECLLNPLRCAAFIVGGLLLLFPGTAPSLTGLAVVGTAFVIDRKILSGRTGTRQEHHRKRSGEEAPK</sequence>
<dbReference type="RefSeq" id="WP_133956038.1">
    <property type="nucleotide sequence ID" value="NZ_SORI01000002.1"/>
</dbReference>
<dbReference type="PANTHER" id="PTHR43849:SF2">
    <property type="entry name" value="BLL3936 PROTEIN"/>
    <property type="match status" value="1"/>
</dbReference>
<dbReference type="InterPro" id="IPR011853">
    <property type="entry name" value="TRAP_DctM-Dct_fused"/>
</dbReference>
<protein>
    <submittedName>
        <fullName evidence="3">TRAP transporter 4TM/12TM fusion protein</fullName>
    </submittedName>
</protein>
<feature type="transmembrane region" description="Helical" evidence="1">
    <location>
        <begin position="38"/>
        <end position="58"/>
    </location>
</feature>
<feature type="domain" description="TRAP C4-dicarboxylate transport system permease DctM subunit" evidence="2">
    <location>
        <begin position="115"/>
        <end position="553"/>
    </location>
</feature>
<feature type="transmembrane region" description="Helical" evidence="1">
    <location>
        <begin position="407"/>
        <end position="431"/>
    </location>
</feature>
<dbReference type="NCBIfam" id="TIGR02123">
    <property type="entry name" value="TRAP_fused"/>
    <property type="match status" value="1"/>
</dbReference>
<feature type="transmembrane region" description="Helical" evidence="1">
    <location>
        <begin position="529"/>
        <end position="550"/>
    </location>
</feature>
<keyword evidence="4" id="KW-1185">Reference proteome</keyword>
<organism evidence="3 4">
    <name type="scientific">Aminivibrio pyruvatiphilus</name>
    <dbReference type="NCBI Taxonomy" id="1005740"/>
    <lineage>
        <taxon>Bacteria</taxon>
        <taxon>Thermotogati</taxon>
        <taxon>Synergistota</taxon>
        <taxon>Synergistia</taxon>
        <taxon>Synergistales</taxon>
        <taxon>Aminobacteriaceae</taxon>
        <taxon>Aminivibrio</taxon>
    </lineage>
</organism>
<feature type="transmembrane region" description="Helical" evidence="1">
    <location>
        <begin position="260"/>
        <end position="285"/>
    </location>
</feature>
<keyword evidence="1" id="KW-1133">Transmembrane helix</keyword>
<feature type="transmembrane region" description="Helical" evidence="1">
    <location>
        <begin position="365"/>
        <end position="386"/>
    </location>
</feature>
<dbReference type="Pfam" id="PF06808">
    <property type="entry name" value="DctM"/>
    <property type="match status" value="1"/>
</dbReference>
<name>A0A4R8MDW1_9BACT</name>